<evidence type="ECO:0000256" key="3">
    <source>
        <dbReference type="SAM" id="Coils"/>
    </source>
</evidence>
<dbReference type="GO" id="GO:0042073">
    <property type="term" value="P:intraciliary transport"/>
    <property type="evidence" value="ECO:0007669"/>
    <property type="project" value="TreeGrafter"/>
</dbReference>
<dbReference type="GO" id="GO:0005930">
    <property type="term" value="C:axoneme"/>
    <property type="evidence" value="ECO:0007669"/>
    <property type="project" value="TreeGrafter"/>
</dbReference>
<dbReference type="InterPro" id="IPR026188">
    <property type="entry name" value="Lebercilin-like"/>
</dbReference>
<evidence type="ECO:0000256" key="4">
    <source>
        <dbReference type="SAM" id="MobiDB-lite"/>
    </source>
</evidence>
<feature type="coiled-coil region" evidence="3">
    <location>
        <begin position="82"/>
        <end position="268"/>
    </location>
</feature>
<dbReference type="InterPro" id="IPR028933">
    <property type="entry name" value="Lebercilin_dom"/>
</dbReference>
<evidence type="ECO:0000313" key="7">
    <source>
        <dbReference type="Proteomes" id="UP000596742"/>
    </source>
</evidence>
<name>A0A8B6E9Q6_MYTGA</name>
<comment type="caution">
    <text evidence="6">The sequence shown here is derived from an EMBL/GenBank/DDBJ whole genome shotgun (WGS) entry which is preliminary data.</text>
</comment>
<dbReference type="EMBL" id="UYJE01004725">
    <property type="protein sequence ID" value="VDI30837.1"/>
    <property type="molecule type" value="Genomic_DNA"/>
</dbReference>
<dbReference type="OrthoDB" id="2123794at2759"/>
<feature type="compositionally biased region" description="Basic and acidic residues" evidence="4">
    <location>
        <begin position="620"/>
        <end position="635"/>
    </location>
</feature>
<comment type="similarity">
    <text evidence="1">Belongs to the LCA5 family.</text>
</comment>
<feature type="compositionally biased region" description="Basic residues" evidence="4">
    <location>
        <begin position="47"/>
        <end position="61"/>
    </location>
</feature>
<dbReference type="PANTHER" id="PTHR16650:SF6">
    <property type="entry name" value="GH21622P"/>
    <property type="match status" value="1"/>
</dbReference>
<feature type="region of interest" description="Disordered" evidence="4">
    <location>
        <begin position="1"/>
        <end position="75"/>
    </location>
</feature>
<keyword evidence="7" id="KW-1185">Reference proteome</keyword>
<feature type="region of interest" description="Disordered" evidence="4">
    <location>
        <begin position="282"/>
        <end position="733"/>
    </location>
</feature>
<gene>
    <name evidence="6" type="ORF">MGAL_10B023019</name>
</gene>
<feature type="compositionally biased region" description="Low complexity" evidence="4">
    <location>
        <begin position="541"/>
        <end position="553"/>
    </location>
</feature>
<reference evidence="6" key="1">
    <citation type="submission" date="2018-11" db="EMBL/GenBank/DDBJ databases">
        <authorList>
            <person name="Alioto T."/>
            <person name="Alioto T."/>
        </authorList>
    </citation>
    <scope>NUCLEOTIDE SEQUENCE</scope>
</reference>
<sequence>MASRYNGHKDKDDYDDYDYSDSFVSDEDDESVKKQSPQTRKVAQVTARKKPPTHRGHKGRISSRATAQSQEPKVDNAVQRMLSSKNLRINELKNQLQDFRLNLDEMKEENKLLKKTQKRQEKALGKFENEESDLPQLLQRHNNEVRTLREQLKKTQDKYQRTDRYLRDAEDELDKTKNKLKKYKNLAEDKNLLERQELQKKVQQTEIDLEEKDVKVRELEKHINHLNKNHRHELGIEIARHRDFQKQMESLRNDNEELQNRLKEKVKAVELANIYSLRKGKKLPASYSGTPNRTPPPGRRKRNPSLHDITPREKMKMFEDKRKEEERLQREKKHRTVRQKEKISANPTFLTESNEYSPSQPNSDRQLKQQERHKRDREEQLRQRAEEDDRRRQRERDDQEMRELEQLEQERRQRESRDREEQRKRDQEAEEWMKKMEGEKRQRESEEHRVREEQQRKEREERERRDKERHEQERRARDEKDRMEMDVQLAEERMKKDELLKKLRLIDEGQNKQEEKKSTTGGGGSELFFVTSNKQRRDSDAGSATSSKKSSYSFTKPVENMHHGKPARDDVTVPYIERQKKHSPPVGGYQPSFGMSSGITGGGKKTKKSTGQVIFDDYDKDDKAKKPPINKKGDLMSELFGNQVSKPTKSTDLDSSEDVFKPPVRNTKTTATKTSGFPWEDNNKKSTTTNSLMGERASSLFGGGGSGILDDNDSSVFDSSKMLPKRGRQPNTTFQAKPAVSAIDHSHFDDDIEEVML</sequence>
<feature type="compositionally biased region" description="Polar residues" evidence="4">
    <location>
        <begin position="345"/>
        <end position="364"/>
    </location>
</feature>
<accession>A0A8B6E9Q6</accession>
<feature type="domain" description="Lebercilin" evidence="5">
    <location>
        <begin position="79"/>
        <end position="267"/>
    </location>
</feature>
<dbReference type="AlphaFoldDB" id="A0A8B6E9Q6"/>
<feature type="compositionally biased region" description="Polar residues" evidence="4">
    <location>
        <begin position="640"/>
        <end position="650"/>
    </location>
</feature>
<dbReference type="Pfam" id="PF15619">
    <property type="entry name" value="Lebercilin"/>
    <property type="match status" value="1"/>
</dbReference>
<feature type="compositionally biased region" description="Basic and acidic residues" evidence="4">
    <location>
        <begin position="309"/>
        <end position="329"/>
    </location>
</feature>
<evidence type="ECO:0000256" key="2">
    <source>
        <dbReference type="ARBA" id="ARBA00023054"/>
    </source>
</evidence>
<feature type="compositionally biased region" description="Acidic residues" evidence="4">
    <location>
        <begin position="13"/>
        <end position="30"/>
    </location>
</feature>
<organism evidence="6 7">
    <name type="scientific">Mytilus galloprovincialis</name>
    <name type="common">Mediterranean mussel</name>
    <dbReference type="NCBI Taxonomy" id="29158"/>
    <lineage>
        <taxon>Eukaryota</taxon>
        <taxon>Metazoa</taxon>
        <taxon>Spiralia</taxon>
        <taxon>Lophotrochozoa</taxon>
        <taxon>Mollusca</taxon>
        <taxon>Bivalvia</taxon>
        <taxon>Autobranchia</taxon>
        <taxon>Pteriomorphia</taxon>
        <taxon>Mytilida</taxon>
        <taxon>Mytiloidea</taxon>
        <taxon>Mytilidae</taxon>
        <taxon>Mytilinae</taxon>
        <taxon>Mytilus</taxon>
    </lineage>
</organism>
<evidence type="ECO:0000313" key="6">
    <source>
        <dbReference type="EMBL" id="VDI30837.1"/>
    </source>
</evidence>
<feature type="compositionally biased region" description="Basic and acidic residues" evidence="4">
    <location>
        <begin position="559"/>
        <end position="571"/>
    </location>
</feature>
<feature type="compositionally biased region" description="Basic and acidic residues" evidence="4">
    <location>
        <begin position="376"/>
        <end position="518"/>
    </location>
</feature>
<evidence type="ECO:0000256" key="1">
    <source>
        <dbReference type="ARBA" id="ARBA00010229"/>
    </source>
</evidence>
<proteinExistence type="inferred from homology"/>
<dbReference type="PANTHER" id="PTHR16650">
    <property type="entry name" value="C21ORF13-RELATED"/>
    <property type="match status" value="1"/>
</dbReference>
<evidence type="ECO:0000259" key="5">
    <source>
        <dbReference type="Pfam" id="PF15619"/>
    </source>
</evidence>
<feature type="compositionally biased region" description="Polar residues" evidence="4">
    <location>
        <begin position="666"/>
        <end position="675"/>
    </location>
</feature>
<dbReference type="Proteomes" id="UP000596742">
    <property type="component" value="Unassembled WGS sequence"/>
</dbReference>
<keyword evidence="2 3" id="KW-0175">Coiled coil</keyword>
<protein>
    <recommendedName>
        <fullName evidence="5">Lebercilin domain-containing protein</fullName>
    </recommendedName>
</protein>